<reference evidence="1 2" key="1">
    <citation type="submission" date="2020-05" db="EMBL/GenBank/DDBJ databases">
        <title>MicrobeNet Type strains.</title>
        <authorList>
            <person name="Nicholson A.C."/>
        </authorList>
    </citation>
    <scope>NUCLEOTIDE SEQUENCE [LARGE SCALE GENOMIC DNA]</scope>
    <source>
        <strain evidence="1 2">ATCC 700815</strain>
    </source>
</reference>
<dbReference type="SUPFAM" id="SSF101874">
    <property type="entry name" value="YceI-like"/>
    <property type="match status" value="1"/>
</dbReference>
<dbReference type="RefSeq" id="WP_053822490.1">
    <property type="nucleotide sequence ID" value="NZ_BAAAEB010000026.1"/>
</dbReference>
<dbReference type="Proteomes" id="UP000542973">
    <property type="component" value="Unassembled WGS sequence"/>
</dbReference>
<proteinExistence type="predicted"/>
<evidence type="ECO:0000313" key="1">
    <source>
        <dbReference type="EMBL" id="NNH11228.1"/>
    </source>
</evidence>
<gene>
    <name evidence="1" type="ORF">HLB16_10085</name>
</gene>
<protein>
    <submittedName>
        <fullName evidence="1">YceI family protein</fullName>
    </submittedName>
</protein>
<dbReference type="PANTHER" id="PTHR34406">
    <property type="entry name" value="PROTEIN YCEI"/>
    <property type="match status" value="1"/>
</dbReference>
<comment type="caution">
    <text evidence="1">The sequence shown here is derived from an EMBL/GenBank/DDBJ whole genome shotgun (WGS) entry which is preliminary data.</text>
</comment>
<dbReference type="Pfam" id="PF04264">
    <property type="entry name" value="YceI"/>
    <property type="match status" value="1"/>
</dbReference>
<dbReference type="PROSITE" id="PS51257">
    <property type="entry name" value="PROKAR_LIPOPROTEIN"/>
    <property type="match status" value="1"/>
</dbReference>
<organism evidence="1 2">
    <name type="scientific">Cupriavidus gilardii</name>
    <dbReference type="NCBI Taxonomy" id="82541"/>
    <lineage>
        <taxon>Bacteria</taxon>
        <taxon>Pseudomonadati</taxon>
        <taxon>Pseudomonadota</taxon>
        <taxon>Betaproteobacteria</taxon>
        <taxon>Burkholderiales</taxon>
        <taxon>Burkholderiaceae</taxon>
        <taxon>Cupriavidus</taxon>
    </lineage>
</organism>
<sequence>MKRIPRPGALLLAASLACAGFAANLAAAQLDAGKSSVTAVARQIGVPMEGKFKRFAAAVDFDPARLASSSAKVEIEVASFEIGDATTTKEVKGKDWFDAARFPKAVFESTGIKQAAAGKFDVAGKLTIKGKTVDVVVPATYRQEGANQVFEGVLPIKRSVFNIGEGEWKDTSVVADEVQIKFRLVTAAKS</sequence>
<evidence type="ECO:0000313" key="2">
    <source>
        <dbReference type="Proteomes" id="UP000542973"/>
    </source>
</evidence>
<name>A0A6N1BLL6_9BURK</name>
<dbReference type="SMART" id="SM00867">
    <property type="entry name" value="YceI"/>
    <property type="match status" value="1"/>
</dbReference>
<dbReference type="GeneID" id="70691121"/>
<dbReference type="Gene3D" id="2.40.128.110">
    <property type="entry name" value="Lipid/polyisoprenoid-binding, YceI-like"/>
    <property type="match status" value="1"/>
</dbReference>
<dbReference type="AlphaFoldDB" id="A0A6N1BLL6"/>
<dbReference type="PANTHER" id="PTHR34406:SF1">
    <property type="entry name" value="PROTEIN YCEI"/>
    <property type="match status" value="1"/>
</dbReference>
<accession>A0A6N1BLL6</accession>
<dbReference type="InterPro" id="IPR007372">
    <property type="entry name" value="Lipid/polyisoprenoid-bd_YceI"/>
</dbReference>
<dbReference type="InterPro" id="IPR036761">
    <property type="entry name" value="TTHA0802/YceI-like_sf"/>
</dbReference>
<dbReference type="EMBL" id="JABEMD010000013">
    <property type="protein sequence ID" value="NNH11228.1"/>
    <property type="molecule type" value="Genomic_DNA"/>
</dbReference>